<proteinExistence type="predicted"/>
<dbReference type="Gene3D" id="3.90.280.10">
    <property type="entry name" value="PEBP-like"/>
    <property type="match status" value="1"/>
</dbReference>
<dbReference type="InterPro" id="IPR008914">
    <property type="entry name" value="PEBP"/>
</dbReference>
<dbReference type="PANTHER" id="PTHR30289">
    <property type="entry name" value="UNCHARACTERIZED PROTEIN YBCL-RELATED"/>
    <property type="match status" value="1"/>
</dbReference>
<dbReference type="NCBIfam" id="TIGR00481">
    <property type="entry name" value="YbhB/YbcL family Raf kinase inhibitor-like protein"/>
    <property type="match status" value="1"/>
</dbReference>
<dbReference type="InterPro" id="IPR036610">
    <property type="entry name" value="PEBP-like_sf"/>
</dbReference>
<dbReference type="Pfam" id="PF01161">
    <property type="entry name" value="PBP"/>
    <property type="match status" value="1"/>
</dbReference>
<dbReference type="CDD" id="cd00865">
    <property type="entry name" value="PEBP_bact_arch"/>
    <property type="match status" value="1"/>
</dbReference>
<dbReference type="PANTHER" id="PTHR30289:SF1">
    <property type="entry name" value="PEBP (PHOSPHATIDYLETHANOLAMINE-BINDING PROTEIN) FAMILY PROTEIN"/>
    <property type="match status" value="1"/>
</dbReference>
<gene>
    <name evidence="1" type="ORF">KM295_12750</name>
</gene>
<name>A0A9R1CVE3_9EURY</name>
<comment type="caution">
    <text evidence="1">The sequence shown here is derived from an EMBL/GenBank/DDBJ whole genome shotgun (WGS) entry which is preliminary data.</text>
</comment>
<sequence>MGDLTLTSTAFDDGERMPEKYGYDAENVNPPLEIENVPEGAETLALVVDDPDAVEPAGKVWDHWIVWNIPPETTTIPEGWEPETATEGINDFDEVGYGGPSPPDTEHRYRFKLFALDTRLDLSAETDAEALGAAMEGHVLDRTQLDGTYPA</sequence>
<accession>A0A9R1CVE3</accession>
<dbReference type="EMBL" id="JAHLKM010000022">
    <property type="protein sequence ID" value="MCQ4334329.1"/>
    <property type="molecule type" value="Genomic_DNA"/>
</dbReference>
<dbReference type="RefSeq" id="WP_418904801.1">
    <property type="nucleotide sequence ID" value="NZ_JAHLKM010000022.1"/>
</dbReference>
<dbReference type="SUPFAM" id="SSF49777">
    <property type="entry name" value="PEBP-like"/>
    <property type="match status" value="1"/>
</dbReference>
<dbReference type="Proteomes" id="UP001139494">
    <property type="component" value="Unassembled WGS sequence"/>
</dbReference>
<dbReference type="InterPro" id="IPR005247">
    <property type="entry name" value="YbhB_YbcL/LppC-like"/>
</dbReference>
<dbReference type="AlphaFoldDB" id="A0A9R1CVE3"/>
<evidence type="ECO:0000313" key="2">
    <source>
        <dbReference type="Proteomes" id="UP001139494"/>
    </source>
</evidence>
<organism evidence="1 2">
    <name type="scientific">Natronomonas aquatica</name>
    <dbReference type="NCBI Taxonomy" id="2841590"/>
    <lineage>
        <taxon>Archaea</taxon>
        <taxon>Methanobacteriati</taxon>
        <taxon>Methanobacteriota</taxon>
        <taxon>Stenosarchaea group</taxon>
        <taxon>Halobacteria</taxon>
        <taxon>Halobacteriales</taxon>
        <taxon>Natronomonadaceae</taxon>
        <taxon>Natronomonas</taxon>
    </lineage>
</organism>
<protein>
    <submittedName>
        <fullName evidence="1">YbhB/YbcL family Raf kinase inhibitor-like protein</fullName>
    </submittedName>
</protein>
<reference evidence="1" key="1">
    <citation type="journal article" date="2023" name="Front. Microbiol.">
        <title>Genomic-based phylogenetic and metabolic analyses of the genus Natronomonas, and description of Natronomonas aquatica sp. nov.</title>
        <authorList>
            <person name="Garcia-Roldan A."/>
            <person name="Duran-Viseras A."/>
            <person name="de la Haba R.R."/>
            <person name="Corral P."/>
            <person name="Sanchez-Porro C."/>
            <person name="Ventosa A."/>
        </authorList>
    </citation>
    <scope>NUCLEOTIDE SEQUENCE</scope>
    <source>
        <strain evidence="1">F2-12</strain>
    </source>
</reference>
<keyword evidence="2" id="KW-1185">Reference proteome</keyword>
<evidence type="ECO:0000313" key="1">
    <source>
        <dbReference type="EMBL" id="MCQ4334329.1"/>
    </source>
</evidence>